<dbReference type="AlphaFoldDB" id="A0A2S9YMI5"/>
<evidence type="ECO:0000313" key="1">
    <source>
        <dbReference type="EMBL" id="PRQ06299.1"/>
    </source>
</evidence>
<comment type="caution">
    <text evidence="1">The sequence shown here is derived from an EMBL/GenBank/DDBJ whole genome shotgun (WGS) entry which is preliminary data.</text>
</comment>
<proteinExistence type="predicted"/>
<name>A0A2S9YMI5_9BACT</name>
<reference evidence="1 2" key="1">
    <citation type="submission" date="2018-03" db="EMBL/GenBank/DDBJ databases">
        <title>Draft Genome Sequences of the Obligatory Marine Myxobacteria Enhygromyxa salina SWB007.</title>
        <authorList>
            <person name="Poehlein A."/>
            <person name="Moghaddam J.A."/>
            <person name="Harms H."/>
            <person name="Alanjari M."/>
            <person name="Koenig G.M."/>
            <person name="Daniel R."/>
            <person name="Schaeberle T.F."/>
        </authorList>
    </citation>
    <scope>NUCLEOTIDE SEQUENCE [LARGE SCALE GENOMIC DNA]</scope>
    <source>
        <strain evidence="1 2">SWB007</strain>
    </source>
</reference>
<gene>
    <name evidence="1" type="ORF">ENSA7_39760</name>
</gene>
<organism evidence="1 2">
    <name type="scientific">Enhygromyxa salina</name>
    <dbReference type="NCBI Taxonomy" id="215803"/>
    <lineage>
        <taxon>Bacteria</taxon>
        <taxon>Pseudomonadati</taxon>
        <taxon>Myxococcota</taxon>
        <taxon>Polyangia</taxon>
        <taxon>Nannocystales</taxon>
        <taxon>Nannocystaceae</taxon>
        <taxon>Enhygromyxa</taxon>
    </lineage>
</organism>
<accession>A0A2S9YMI5</accession>
<evidence type="ECO:0000313" key="2">
    <source>
        <dbReference type="Proteomes" id="UP000238823"/>
    </source>
</evidence>
<dbReference type="Proteomes" id="UP000238823">
    <property type="component" value="Unassembled WGS sequence"/>
</dbReference>
<sequence length="29" mass="3110">MVSREAANVLQAYCDGLAAPFGPVECIRQ</sequence>
<protein>
    <submittedName>
        <fullName evidence="1">Uncharacterized protein</fullName>
    </submittedName>
</protein>
<dbReference type="EMBL" id="PVNL01000077">
    <property type="protein sequence ID" value="PRQ06299.1"/>
    <property type="molecule type" value="Genomic_DNA"/>
</dbReference>